<dbReference type="EMBL" id="JAULSU010000005">
    <property type="protein sequence ID" value="KAK0617475.1"/>
    <property type="molecule type" value="Genomic_DNA"/>
</dbReference>
<keyword evidence="6" id="KW-1185">Reference proteome</keyword>
<name>A0AA39WLG7_9PEZI</name>
<dbReference type="AlphaFoldDB" id="A0AA39WLG7"/>
<dbReference type="SUPFAM" id="SSF51905">
    <property type="entry name" value="FAD/NAD(P)-binding domain"/>
    <property type="match status" value="1"/>
</dbReference>
<keyword evidence="3" id="KW-0560">Oxidoreductase</keyword>
<evidence type="ECO:0000256" key="1">
    <source>
        <dbReference type="ARBA" id="ARBA00009333"/>
    </source>
</evidence>
<keyword evidence="2" id="KW-0285">Flavoprotein</keyword>
<proteinExistence type="inferred from homology"/>
<feature type="domain" description="FAD/NAD(P)-binding" evidence="4">
    <location>
        <begin position="8"/>
        <end position="306"/>
    </location>
</feature>
<reference evidence="5" key="1">
    <citation type="submission" date="2023-06" db="EMBL/GenBank/DDBJ databases">
        <title>Genome-scale phylogeny and comparative genomics of the fungal order Sordariales.</title>
        <authorList>
            <consortium name="Lawrence Berkeley National Laboratory"/>
            <person name="Hensen N."/>
            <person name="Bonometti L."/>
            <person name="Westerberg I."/>
            <person name="Brannstrom I.O."/>
            <person name="Guillou S."/>
            <person name="Cros-Aarteil S."/>
            <person name="Calhoun S."/>
            <person name="Haridas S."/>
            <person name="Kuo A."/>
            <person name="Mondo S."/>
            <person name="Pangilinan J."/>
            <person name="Riley R."/>
            <person name="Labutti K."/>
            <person name="Andreopoulos B."/>
            <person name="Lipzen A."/>
            <person name="Chen C."/>
            <person name="Yanf M."/>
            <person name="Daum C."/>
            <person name="Ng V."/>
            <person name="Clum A."/>
            <person name="Steindorff A."/>
            <person name="Ohm R."/>
            <person name="Martin F."/>
            <person name="Silar P."/>
            <person name="Natvig D."/>
            <person name="Lalanne C."/>
            <person name="Gautier V."/>
            <person name="Ament-Velasquez S.L."/>
            <person name="Kruys A."/>
            <person name="Hutchinson M.I."/>
            <person name="Powell A.J."/>
            <person name="Barry K."/>
            <person name="Miller A.N."/>
            <person name="Grigoriev I.V."/>
            <person name="Debuchy R."/>
            <person name="Gladieux P."/>
            <person name="Thoren M.H."/>
            <person name="Johannesson H."/>
        </authorList>
    </citation>
    <scope>NUCLEOTIDE SEQUENCE</scope>
    <source>
        <strain evidence="5">CBS 606.72</strain>
    </source>
</reference>
<protein>
    <recommendedName>
        <fullName evidence="4">FAD/NAD(P)-binding domain-containing protein</fullName>
    </recommendedName>
</protein>
<gene>
    <name evidence="5" type="ORF">B0T14DRAFT_590197</name>
</gene>
<sequence>MSTAPLLHDVLIIGAGPGGLSTATGLARQLYNTVVFTDETFRNARAQHMHNFAAWDHQPPSVFREKAKEDLLTRYATVRFENTKIATMSKTEAGHFTATDTQGRSWTGRKLVLAQGSEDSFPEIPGYTDCWVHGIFHCLFCHGYEDRGLPSSGVLCVGPYSGKPAMAIHISCMARRLTEKVTLYTNGNAELAESLVKLLENDKDALHGRIHVVDREIAKLERGQGHSSEVVMSFTDGGDSVTEGFLAHQPTSQPKGPFAQQLGLELTPAGDIMVKQPFGETSVPGVFAVGDCATPLKAVAQAVAMGALAAGGLSFQLGAEMSKADKEDDSHVSMLRPASGR</sequence>
<dbReference type="PANTHER" id="PTHR48105">
    <property type="entry name" value="THIOREDOXIN REDUCTASE 1-RELATED-RELATED"/>
    <property type="match status" value="1"/>
</dbReference>
<evidence type="ECO:0000256" key="2">
    <source>
        <dbReference type="ARBA" id="ARBA00022630"/>
    </source>
</evidence>
<comment type="similarity">
    <text evidence="1">Belongs to the class-II pyridine nucleotide-disulfide oxidoreductase family.</text>
</comment>
<dbReference type="PRINTS" id="PR00469">
    <property type="entry name" value="PNDRDTASEII"/>
</dbReference>
<dbReference type="InterPro" id="IPR023753">
    <property type="entry name" value="FAD/NAD-binding_dom"/>
</dbReference>
<evidence type="ECO:0000256" key="3">
    <source>
        <dbReference type="ARBA" id="ARBA00023002"/>
    </source>
</evidence>
<accession>A0AA39WLG7</accession>
<dbReference type="InterPro" id="IPR036188">
    <property type="entry name" value="FAD/NAD-bd_sf"/>
</dbReference>
<evidence type="ECO:0000313" key="5">
    <source>
        <dbReference type="EMBL" id="KAK0617475.1"/>
    </source>
</evidence>
<comment type="caution">
    <text evidence="5">The sequence shown here is derived from an EMBL/GenBank/DDBJ whole genome shotgun (WGS) entry which is preliminary data.</text>
</comment>
<dbReference type="Proteomes" id="UP001175000">
    <property type="component" value="Unassembled WGS sequence"/>
</dbReference>
<dbReference type="PRINTS" id="PR00368">
    <property type="entry name" value="FADPNR"/>
</dbReference>
<evidence type="ECO:0000313" key="6">
    <source>
        <dbReference type="Proteomes" id="UP001175000"/>
    </source>
</evidence>
<organism evidence="5 6">
    <name type="scientific">Immersiella caudata</name>
    <dbReference type="NCBI Taxonomy" id="314043"/>
    <lineage>
        <taxon>Eukaryota</taxon>
        <taxon>Fungi</taxon>
        <taxon>Dikarya</taxon>
        <taxon>Ascomycota</taxon>
        <taxon>Pezizomycotina</taxon>
        <taxon>Sordariomycetes</taxon>
        <taxon>Sordariomycetidae</taxon>
        <taxon>Sordariales</taxon>
        <taxon>Lasiosphaeriaceae</taxon>
        <taxon>Immersiella</taxon>
    </lineage>
</organism>
<dbReference type="InterPro" id="IPR050097">
    <property type="entry name" value="Ferredoxin-NADP_redctase_2"/>
</dbReference>
<dbReference type="Gene3D" id="3.50.50.60">
    <property type="entry name" value="FAD/NAD(P)-binding domain"/>
    <property type="match status" value="2"/>
</dbReference>
<evidence type="ECO:0000259" key="4">
    <source>
        <dbReference type="Pfam" id="PF07992"/>
    </source>
</evidence>
<dbReference type="GO" id="GO:0097237">
    <property type="term" value="P:cellular response to toxic substance"/>
    <property type="evidence" value="ECO:0007669"/>
    <property type="project" value="UniProtKB-ARBA"/>
</dbReference>
<dbReference type="Pfam" id="PF07992">
    <property type="entry name" value="Pyr_redox_2"/>
    <property type="match status" value="1"/>
</dbReference>
<dbReference type="GO" id="GO:0016491">
    <property type="term" value="F:oxidoreductase activity"/>
    <property type="evidence" value="ECO:0007669"/>
    <property type="project" value="UniProtKB-KW"/>
</dbReference>